<accession>A0ABX4H517</accession>
<feature type="compositionally biased region" description="Pro residues" evidence="2">
    <location>
        <begin position="27"/>
        <end position="38"/>
    </location>
</feature>
<keyword evidence="4" id="KW-1185">Reference proteome</keyword>
<keyword evidence="1" id="KW-0175">Coiled coil</keyword>
<reference evidence="3" key="1">
    <citation type="submission" date="2017-08" db="EMBL/GenBank/DDBJ databases">
        <authorList>
            <person name="Alvarez-Ponce D."/>
            <person name="Weitzman C.L."/>
            <person name="Tillett R.L."/>
            <person name="Sandmeier F.C."/>
            <person name="Tracy C.R."/>
        </authorList>
    </citation>
    <scope>NUCLEOTIDE SEQUENCE [LARGE SCALE GENOMIC DNA]</scope>
    <source>
        <strain evidence="3">PS6</strain>
    </source>
</reference>
<proteinExistence type="predicted"/>
<feature type="coiled-coil region" evidence="1">
    <location>
        <begin position="73"/>
        <end position="107"/>
    </location>
</feature>
<gene>
    <name evidence="3" type="ORF">CJF60_03985</name>
</gene>
<evidence type="ECO:0000256" key="1">
    <source>
        <dbReference type="SAM" id="Coils"/>
    </source>
</evidence>
<protein>
    <submittedName>
        <fullName evidence="3">Uncharacterized protein</fullName>
    </submittedName>
</protein>
<dbReference type="EMBL" id="NQMN01000002">
    <property type="protein sequence ID" value="PAF54868.1"/>
    <property type="molecule type" value="Genomic_DNA"/>
</dbReference>
<organism evidence="3 4">
    <name type="scientific">Mycoplasmopsis agassizii</name>
    <dbReference type="NCBI Taxonomy" id="33922"/>
    <lineage>
        <taxon>Bacteria</taxon>
        <taxon>Bacillati</taxon>
        <taxon>Mycoplasmatota</taxon>
        <taxon>Mycoplasmoidales</taxon>
        <taxon>Metamycoplasmataceae</taxon>
        <taxon>Mycoplasmopsis</taxon>
    </lineage>
</organism>
<sequence length="113" mass="13004">MKETINSVEIHPITNKAKYKYEAEGDPLPPVVPPPPGPGDDGEAFNKEWVLKQIKLTVGEAVTILRDEGLQREKRIDQKFEQTNKRLDKVEKQNKETNEKLEVILELLKKKDK</sequence>
<evidence type="ECO:0000313" key="3">
    <source>
        <dbReference type="EMBL" id="PAF54868.1"/>
    </source>
</evidence>
<evidence type="ECO:0000313" key="4">
    <source>
        <dbReference type="Proteomes" id="UP000217033"/>
    </source>
</evidence>
<dbReference type="Proteomes" id="UP000217033">
    <property type="component" value="Unassembled WGS sequence"/>
</dbReference>
<comment type="caution">
    <text evidence="3">The sequence shown here is derived from an EMBL/GenBank/DDBJ whole genome shotgun (WGS) entry which is preliminary data.</text>
</comment>
<evidence type="ECO:0000256" key="2">
    <source>
        <dbReference type="SAM" id="MobiDB-lite"/>
    </source>
</evidence>
<dbReference type="RefSeq" id="WP_084232866.1">
    <property type="nucleotide sequence ID" value="NZ_FWXE01000036.1"/>
</dbReference>
<feature type="region of interest" description="Disordered" evidence="2">
    <location>
        <begin position="22"/>
        <end position="44"/>
    </location>
</feature>
<name>A0ABX4H517_9BACT</name>